<dbReference type="GO" id="GO:0042157">
    <property type="term" value="P:lipoprotein metabolic process"/>
    <property type="evidence" value="ECO:0007669"/>
    <property type="project" value="InterPro"/>
</dbReference>
<evidence type="ECO:0000313" key="2">
    <source>
        <dbReference type="EMBL" id="KAK9534608.1"/>
    </source>
</evidence>
<comment type="similarity">
    <text evidence="1">Belongs to the apolipoprotein L family.</text>
</comment>
<dbReference type="GO" id="GO:0005576">
    <property type="term" value="C:extracellular region"/>
    <property type="evidence" value="ECO:0007669"/>
    <property type="project" value="InterPro"/>
</dbReference>
<dbReference type="EMBL" id="JBCEZU010000056">
    <property type="protein sequence ID" value="KAK9534608.1"/>
    <property type="molecule type" value="Genomic_DNA"/>
</dbReference>
<protein>
    <submittedName>
        <fullName evidence="2">Uncharacterized protein</fullName>
    </submittedName>
</protein>
<sequence>MCFDTRMEYVDLHVGTYLLCKAARKDLVKRDEPISAFRYYLKPQGVEQMSGKRKELQEALCCYIGDTLIYIDTVREFCERSQEWMLGRETELNMMMDIKDRADNIDLAFDHVKKSEKKWKAFSEYMKSKVTQVTADSRRAELETELAAVLKDTLGGLENLDCFLDAVENLAVTSLQVFTVENPVLHLPEGISPEDVQLVITAARMICNLLLKFKRDASVFFHPKLQNVEVLSYQLNEYIKTTKEICGKLENSSLSDFCMEMNDETLVNLDVDLSEDDVQMMLCHINQLDDIRMNQNFRTVFLFLGEHSAFMTEFENRHPRMLDFLKDLEENAVQLDRMNKGAKISSVAGSSVGAVGGVLSIVGLALIPVTAGASLALTMTGVGMGITSGVNSLVTTGTEIGVNRKHQKKAGEIFQSFMEDVQSIQCCLEEVTNRETNPVDVALGVGKMLYKAGAVSAIKVLRSEELAVSAGKVAVAEGKALRNVPRVAADIPDIGQAAVKVPLALSKSARAGFIGLNTLFIGMDVFFICKDSIGLAKGSESEFSQLIRARAALWCSEMDSWQKIYDFLCEGLLTSEENKAVLEKPFYPEKEIKKQEWKYHLMKWMKKKE</sequence>
<accession>A0AAW1FJ59</accession>
<dbReference type="GO" id="GO:0016020">
    <property type="term" value="C:membrane"/>
    <property type="evidence" value="ECO:0007669"/>
    <property type="project" value="TreeGrafter"/>
</dbReference>
<comment type="caution">
    <text evidence="2">The sequence shown here is derived from an EMBL/GenBank/DDBJ whole genome shotgun (WGS) entry which is preliminary data.</text>
</comment>
<keyword evidence="3" id="KW-1185">Reference proteome</keyword>
<gene>
    <name evidence="2" type="ORF">VZT92_007042</name>
</gene>
<dbReference type="PANTHER" id="PTHR14096">
    <property type="entry name" value="APOLIPOPROTEIN L"/>
    <property type="match status" value="1"/>
</dbReference>
<dbReference type="Proteomes" id="UP001488805">
    <property type="component" value="Unassembled WGS sequence"/>
</dbReference>
<dbReference type="GO" id="GO:0008289">
    <property type="term" value="F:lipid binding"/>
    <property type="evidence" value="ECO:0007669"/>
    <property type="project" value="InterPro"/>
</dbReference>
<dbReference type="Pfam" id="PF05461">
    <property type="entry name" value="ApoL"/>
    <property type="match status" value="1"/>
</dbReference>
<evidence type="ECO:0000313" key="3">
    <source>
        <dbReference type="Proteomes" id="UP001488805"/>
    </source>
</evidence>
<dbReference type="AlphaFoldDB" id="A0AAW1FJ59"/>
<dbReference type="PANTHER" id="PTHR14096:SF57">
    <property type="entry name" value="APOLIPOPROTEIN L4"/>
    <property type="match status" value="1"/>
</dbReference>
<dbReference type="InterPro" id="IPR008405">
    <property type="entry name" value="ApoL"/>
</dbReference>
<proteinExistence type="inferred from homology"/>
<dbReference type="GO" id="GO:0006869">
    <property type="term" value="P:lipid transport"/>
    <property type="evidence" value="ECO:0007669"/>
    <property type="project" value="InterPro"/>
</dbReference>
<reference evidence="2 3" key="1">
    <citation type="journal article" date="2024" name="Genome Biol. Evol.">
        <title>Chromosome-level genome assembly of the viviparous eelpout Zoarces viviparus.</title>
        <authorList>
            <person name="Fuhrmann N."/>
            <person name="Brasseur M.V."/>
            <person name="Bakowski C.E."/>
            <person name="Podsiadlowski L."/>
            <person name="Prost S."/>
            <person name="Krehenwinkel H."/>
            <person name="Mayer C."/>
        </authorList>
    </citation>
    <scope>NUCLEOTIDE SEQUENCE [LARGE SCALE GENOMIC DNA]</scope>
    <source>
        <strain evidence="2">NO-MEL_2022_Ind0_liver</strain>
    </source>
</reference>
<organism evidence="2 3">
    <name type="scientific">Zoarces viviparus</name>
    <name type="common">Viviparous eelpout</name>
    <name type="synonym">Blennius viviparus</name>
    <dbReference type="NCBI Taxonomy" id="48416"/>
    <lineage>
        <taxon>Eukaryota</taxon>
        <taxon>Metazoa</taxon>
        <taxon>Chordata</taxon>
        <taxon>Craniata</taxon>
        <taxon>Vertebrata</taxon>
        <taxon>Euteleostomi</taxon>
        <taxon>Actinopterygii</taxon>
        <taxon>Neopterygii</taxon>
        <taxon>Teleostei</taxon>
        <taxon>Neoteleostei</taxon>
        <taxon>Acanthomorphata</taxon>
        <taxon>Eupercaria</taxon>
        <taxon>Perciformes</taxon>
        <taxon>Cottioidei</taxon>
        <taxon>Zoarcales</taxon>
        <taxon>Zoarcidae</taxon>
        <taxon>Zoarcinae</taxon>
        <taxon>Zoarces</taxon>
    </lineage>
</organism>
<name>A0AAW1FJ59_ZOAVI</name>
<evidence type="ECO:0000256" key="1">
    <source>
        <dbReference type="ARBA" id="ARBA00010090"/>
    </source>
</evidence>